<feature type="region of interest" description="Disordered" evidence="14">
    <location>
        <begin position="90"/>
        <end position="118"/>
    </location>
</feature>
<evidence type="ECO:0000313" key="16">
    <source>
        <dbReference type="EMBL" id="PAV89443.1"/>
    </source>
</evidence>
<dbReference type="InterPro" id="IPR010920">
    <property type="entry name" value="LSM_dom_sf"/>
</dbReference>
<dbReference type="InterPro" id="IPR027141">
    <property type="entry name" value="LSm4/Sm_D1/D3"/>
</dbReference>
<comment type="similarity">
    <text evidence="3 13">Belongs to the snRNP core protein family.</text>
</comment>
<evidence type="ECO:0000256" key="12">
    <source>
        <dbReference type="ARBA" id="ARBA00058057"/>
    </source>
</evidence>
<comment type="caution">
    <text evidence="16">The sequence shown here is derived from an EMBL/GenBank/DDBJ whole genome shotgun (WGS) entry which is preliminary data.</text>
</comment>
<dbReference type="Proteomes" id="UP000218231">
    <property type="component" value="Unassembled WGS sequence"/>
</dbReference>
<gene>
    <name evidence="16" type="ORF">WR25_24392</name>
</gene>
<feature type="compositionally biased region" description="Gly residues" evidence="14">
    <location>
        <begin position="95"/>
        <end position="108"/>
    </location>
</feature>
<dbReference type="Gene3D" id="2.30.30.100">
    <property type="match status" value="1"/>
</dbReference>
<organism evidence="16 17">
    <name type="scientific">Diploscapter pachys</name>
    <dbReference type="NCBI Taxonomy" id="2018661"/>
    <lineage>
        <taxon>Eukaryota</taxon>
        <taxon>Metazoa</taxon>
        <taxon>Ecdysozoa</taxon>
        <taxon>Nematoda</taxon>
        <taxon>Chromadorea</taxon>
        <taxon>Rhabditida</taxon>
        <taxon>Rhabditina</taxon>
        <taxon>Rhabditomorpha</taxon>
        <taxon>Rhabditoidea</taxon>
        <taxon>Rhabditidae</taxon>
        <taxon>Diploscapter</taxon>
    </lineage>
</organism>
<evidence type="ECO:0000256" key="1">
    <source>
        <dbReference type="ARBA" id="ARBA00004123"/>
    </source>
</evidence>
<evidence type="ECO:0000256" key="11">
    <source>
        <dbReference type="ARBA" id="ARBA00033126"/>
    </source>
</evidence>
<evidence type="ECO:0000256" key="10">
    <source>
        <dbReference type="ARBA" id="ARBA00023274"/>
    </source>
</evidence>
<reference evidence="16 17" key="1">
    <citation type="journal article" date="2017" name="Curr. Biol.">
        <title>Genome architecture and evolution of a unichromosomal asexual nematode.</title>
        <authorList>
            <person name="Fradin H."/>
            <person name="Zegar C."/>
            <person name="Gutwein M."/>
            <person name="Lucas J."/>
            <person name="Kovtun M."/>
            <person name="Corcoran D."/>
            <person name="Baugh L.R."/>
            <person name="Kiontke K."/>
            <person name="Gunsalus K."/>
            <person name="Fitch D.H."/>
            <person name="Piano F."/>
        </authorList>
    </citation>
    <scope>NUCLEOTIDE SEQUENCE [LARGE SCALE GENOMIC DNA]</scope>
    <source>
        <strain evidence="16">PF1309</strain>
    </source>
</reference>
<name>A0A2A2LTB5_9BILA</name>
<keyword evidence="6 13" id="KW-0507">mRNA processing</keyword>
<evidence type="ECO:0000256" key="7">
    <source>
        <dbReference type="ARBA" id="ARBA00022728"/>
    </source>
</evidence>
<evidence type="ECO:0000256" key="4">
    <source>
        <dbReference type="ARBA" id="ARBA00020160"/>
    </source>
</evidence>
<sequence length="118" mass="12879">MTSVGVPIKILHEAEGHVVTLETVTGEVYRGKLIEAEDNMNCQVSEAVVTFRDGRTHKLDNVFIRGNKIRFMILPDMLKNAPMFKNIGRAQKGSIGMGHGDGGPGSRGRGARGTAFRR</sequence>
<keyword evidence="10 13" id="KW-0687">Ribonucleoprotein</keyword>
<dbReference type="GO" id="GO:0003723">
    <property type="term" value="F:RNA binding"/>
    <property type="evidence" value="ECO:0007669"/>
    <property type="project" value="InterPro"/>
</dbReference>
<protein>
    <recommendedName>
        <fullName evidence="4 13">Small nuclear ribonucleoprotein Sm D3</fullName>
        <shortName evidence="13">Sm-D3</shortName>
    </recommendedName>
    <alternativeName>
        <fullName evidence="11 13">snRNP core protein D3</fullName>
    </alternativeName>
</protein>
<keyword evidence="9 13" id="KW-0539">Nucleus</keyword>
<dbReference type="SMART" id="SM00651">
    <property type="entry name" value="Sm"/>
    <property type="match status" value="1"/>
</dbReference>
<dbReference type="InterPro" id="IPR047575">
    <property type="entry name" value="Sm"/>
</dbReference>
<evidence type="ECO:0000256" key="6">
    <source>
        <dbReference type="ARBA" id="ARBA00022664"/>
    </source>
</evidence>
<evidence type="ECO:0000256" key="3">
    <source>
        <dbReference type="ARBA" id="ARBA00008146"/>
    </source>
</evidence>
<dbReference type="Pfam" id="PF01423">
    <property type="entry name" value="LSM"/>
    <property type="match status" value="1"/>
</dbReference>
<evidence type="ECO:0000256" key="9">
    <source>
        <dbReference type="ARBA" id="ARBA00023242"/>
    </source>
</evidence>
<evidence type="ECO:0000256" key="14">
    <source>
        <dbReference type="SAM" id="MobiDB-lite"/>
    </source>
</evidence>
<dbReference type="FunFam" id="2.30.30.100:FF:000002">
    <property type="entry name" value="Small nuclear ribonucleoprotein Sm D3"/>
    <property type="match status" value="1"/>
</dbReference>
<evidence type="ECO:0000256" key="13">
    <source>
        <dbReference type="RuleBase" id="RU365050"/>
    </source>
</evidence>
<evidence type="ECO:0000256" key="2">
    <source>
        <dbReference type="ARBA" id="ARBA00004514"/>
    </source>
</evidence>
<dbReference type="OrthoDB" id="6425924at2759"/>
<evidence type="ECO:0000313" key="17">
    <source>
        <dbReference type="Proteomes" id="UP000218231"/>
    </source>
</evidence>
<dbReference type="GO" id="GO:0005681">
    <property type="term" value="C:spliceosomal complex"/>
    <property type="evidence" value="ECO:0007669"/>
    <property type="project" value="UniProtKB-KW"/>
</dbReference>
<dbReference type="CDD" id="cd01721">
    <property type="entry name" value="Sm_D3"/>
    <property type="match status" value="1"/>
</dbReference>
<keyword evidence="5" id="KW-0963">Cytoplasm</keyword>
<evidence type="ECO:0000259" key="15">
    <source>
        <dbReference type="PROSITE" id="PS52002"/>
    </source>
</evidence>
<dbReference type="GO" id="GO:0005829">
    <property type="term" value="C:cytosol"/>
    <property type="evidence" value="ECO:0007669"/>
    <property type="project" value="UniProtKB-SubCell"/>
</dbReference>
<proteinExistence type="inferred from homology"/>
<keyword evidence="17" id="KW-1185">Reference proteome</keyword>
<dbReference type="InterPro" id="IPR001163">
    <property type="entry name" value="Sm_dom_euk/arc"/>
</dbReference>
<dbReference type="GO" id="GO:0000387">
    <property type="term" value="P:spliceosomal snRNP assembly"/>
    <property type="evidence" value="ECO:0007669"/>
    <property type="project" value="UniProtKB-UniRule"/>
</dbReference>
<comment type="function">
    <text evidence="12">Plays a role in pre-mRNA splicing as a core component of the spliceosomal U1, U2, U4 and U5 small nuclear ribonucleoproteins (snRNPs), the building blocks of the spliceosome.</text>
</comment>
<dbReference type="InterPro" id="IPR034099">
    <property type="entry name" value="SmD3"/>
</dbReference>
<keyword evidence="7" id="KW-0747">Spliceosome</keyword>
<accession>A0A2A2LTB5</accession>
<dbReference type="AlphaFoldDB" id="A0A2A2LTB5"/>
<comment type="subcellular location">
    <subcellularLocation>
        <location evidence="2">Cytoplasm</location>
        <location evidence="2">Cytosol</location>
    </subcellularLocation>
    <subcellularLocation>
        <location evidence="1 13">Nucleus</location>
    </subcellularLocation>
</comment>
<dbReference type="EMBL" id="LIAE01006452">
    <property type="protein sequence ID" value="PAV89443.1"/>
    <property type="molecule type" value="Genomic_DNA"/>
</dbReference>
<evidence type="ECO:0000256" key="5">
    <source>
        <dbReference type="ARBA" id="ARBA00022490"/>
    </source>
</evidence>
<dbReference type="PANTHER" id="PTHR23338">
    <property type="entry name" value="SMALL NUCLEAR RIBONUCLEOPROTEIN SM"/>
    <property type="match status" value="1"/>
</dbReference>
<dbReference type="SUPFAM" id="SSF50182">
    <property type="entry name" value="Sm-like ribonucleoproteins"/>
    <property type="match status" value="1"/>
</dbReference>
<keyword evidence="8 13" id="KW-0508">mRNA splicing</keyword>
<evidence type="ECO:0000256" key="8">
    <source>
        <dbReference type="ARBA" id="ARBA00023187"/>
    </source>
</evidence>
<feature type="domain" description="Sm" evidence="15">
    <location>
        <begin position="6"/>
        <end position="78"/>
    </location>
</feature>
<dbReference type="PROSITE" id="PS52002">
    <property type="entry name" value="SM"/>
    <property type="match status" value="1"/>
</dbReference>